<accession>F9P6Z3</accession>
<dbReference type="AlphaFoldDB" id="F9P6Z3"/>
<dbReference type="Proteomes" id="UP000003287">
    <property type="component" value="Unassembled WGS sequence"/>
</dbReference>
<protein>
    <submittedName>
        <fullName evidence="1">Uncharacterized protein</fullName>
    </submittedName>
</protein>
<gene>
    <name evidence="1" type="ORF">HMPREF1042_1640</name>
</gene>
<evidence type="ECO:0000313" key="1">
    <source>
        <dbReference type="EMBL" id="EGV08579.1"/>
    </source>
</evidence>
<organism evidence="1 2">
    <name type="scientific">Streptococcus constellatus subsp. pharyngis SK1060 = CCUG 46377</name>
    <dbReference type="NCBI Taxonomy" id="1035184"/>
    <lineage>
        <taxon>Bacteria</taxon>
        <taxon>Bacillati</taxon>
        <taxon>Bacillota</taxon>
        <taxon>Bacilli</taxon>
        <taxon>Lactobacillales</taxon>
        <taxon>Streptococcaceae</taxon>
        <taxon>Streptococcus</taxon>
        <taxon>Streptococcus anginosus group</taxon>
    </lineage>
</organism>
<proteinExistence type="predicted"/>
<dbReference type="EMBL" id="AFUP01000004">
    <property type="protein sequence ID" value="EGV08579.1"/>
    <property type="molecule type" value="Genomic_DNA"/>
</dbReference>
<reference evidence="1 2" key="1">
    <citation type="submission" date="2011-06" db="EMBL/GenBank/DDBJ databases">
        <authorList>
            <person name="Harkins D.M."/>
            <person name="Madupu R."/>
            <person name="Durkin A.S."/>
            <person name="Torralba M."/>
            <person name="Methe B."/>
            <person name="Sutton G.G."/>
            <person name="Nelson K.E."/>
        </authorList>
    </citation>
    <scope>NUCLEOTIDE SEQUENCE [LARGE SCALE GENOMIC DNA]</scope>
    <source>
        <strain evidence="1 2">SK1060</strain>
    </source>
</reference>
<evidence type="ECO:0000313" key="2">
    <source>
        <dbReference type="Proteomes" id="UP000003287"/>
    </source>
</evidence>
<name>F9P6Z3_STRCV</name>
<sequence>MAQAYMTTGRPGKFGAVIRWGQSRLSKRSIVQGSRQEKSLLITDKAHKGHYTEKIKKQR</sequence>